<evidence type="ECO:0000313" key="3">
    <source>
        <dbReference type="Proteomes" id="UP001558613"/>
    </source>
</evidence>
<feature type="domain" description="Myb/SANT-like DNA-binding" evidence="1">
    <location>
        <begin position="21"/>
        <end position="82"/>
    </location>
</feature>
<protein>
    <recommendedName>
        <fullName evidence="1">Myb/SANT-like DNA-binding domain-containing protein</fullName>
    </recommendedName>
</protein>
<accession>A0ABR3NJ19</accession>
<sequence>MTSPWRGKHDQRARRYHARLGEVEARKTTLFGGHSSRITNKKKQCKWERVAASVNSVSGTERTVAELKKKWSDLKVEAKRKLYLHRQSVAATGGGPSTPERTSLESKIAAIIGEVSVCGIVSEKGGDTDVTETTEKQG</sequence>
<comment type="caution">
    <text evidence="2">The sequence shown here is derived from an EMBL/GenBank/DDBJ whole genome shotgun (WGS) entry which is preliminary data.</text>
</comment>
<reference evidence="2 3" key="1">
    <citation type="submission" date="2023-09" db="EMBL/GenBank/DDBJ databases">
        <authorList>
            <person name="Wang M."/>
        </authorList>
    </citation>
    <scope>NUCLEOTIDE SEQUENCE [LARGE SCALE GENOMIC DNA]</scope>
    <source>
        <strain evidence="2">GT-2023</strain>
        <tissue evidence="2">Liver</tissue>
    </source>
</reference>
<dbReference type="Proteomes" id="UP001558613">
    <property type="component" value="Unassembled WGS sequence"/>
</dbReference>
<organism evidence="2 3">
    <name type="scientific">Cirrhinus molitorella</name>
    <name type="common">mud carp</name>
    <dbReference type="NCBI Taxonomy" id="172907"/>
    <lineage>
        <taxon>Eukaryota</taxon>
        <taxon>Metazoa</taxon>
        <taxon>Chordata</taxon>
        <taxon>Craniata</taxon>
        <taxon>Vertebrata</taxon>
        <taxon>Euteleostomi</taxon>
        <taxon>Actinopterygii</taxon>
        <taxon>Neopterygii</taxon>
        <taxon>Teleostei</taxon>
        <taxon>Ostariophysi</taxon>
        <taxon>Cypriniformes</taxon>
        <taxon>Cyprinidae</taxon>
        <taxon>Labeoninae</taxon>
        <taxon>Labeonini</taxon>
        <taxon>Cirrhinus</taxon>
    </lineage>
</organism>
<proteinExistence type="predicted"/>
<gene>
    <name evidence="2" type="ORF">QQF64_023577</name>
</gene>
<dbReference type="InterPro" id="IPR028002">
    <property type="entry name" value="Myb_DNA-bind_5"/>
</dbReference>
<dbReference type="EMBL" id="JAYMGO010000003">
    <property type="protein sequence ID" value="KAL1276904.1"/>
    <property type="molecule type" value="Genomic_DNA"/>
</dbReference>
<dbReference type="Pfam" id="PF13873">
    <property type="entry name" value="Myb_DNA-bind_5"/>
    <property type="match status" value="1"/>
</dbReference>
<evidence type="ECO:0000313" key="2">
    <source>
        <dbReference type="EMBL" id="KAL1276904.1"/>
    </source>
</evidence>
<evidence type="ECO:0000259" key="1">
    <source>
        <dbReference type="Pfam" id="PF13873"/>
    </source>
</evidence>
<dbReference type="PANTHER" id="PTHR23098">
    <property type="entry name" value="AGAP001331-PA-RELATED"/>
    <property type="match status" value="1"/>
</dbReference>
<dbReference type="PANTHER" id="PTHR23098:SF16">
    <property type="entry name" value="REGULATORY PROTEIN ZESTE"/>
    <property type="match status" value="1"/>
</dbReference>
<name>A0ABR3NJ19_9TELE</name>
<keyword evidence="3" id="KW-1185">Reference proteome</keyword>